<dbReference type="InterPro" id="IPR029063">
    <property type="entry name" value="SAM-dependent_MTases_sf"/>
</dbReference>
<dbReference type="Pfam" id="PF08241">
    <property type="entry name" value="Methyltransf_11"/>
    <property type="match status" value="1"/>
</dbReference>
<name>D0LIF7_HALO1</name>
<dbReference type="GO" id="GO:0008757">
    <property type="term" value="F:S-adenosylmethionine-dependent methyltransferase activity"/>
    <property type="evidence" value="ECO:0007669"/>
    <property type="project" value="InterPro"/>
</dbReference>
<dbReference type="SUPFAM" id="SSF53335">
    <property type="entry name" value="S-adenosyl-L-methionine-dependent methyltransferases"/>
    <property type="match status" value="1"/>
</dbReference>
<dbReference type="PANTHER" id="PTHR43591">
    <property type="entry name" value="METHYLTRANSFERASE"/>
    <property type="match status" value="1"/>
</dbReference>
<dbReference type="KEGG" id="hoh:Hoch_5837"/>
<keyword evidence="2" id="KW-0808">Transferase</keyword>
<dbReference type="PANTHER" id="PTHR43591:SF24">
    <property type="entry name" value="2-METHOXY-6-POLYPRENYL-1,4-BENZOQUINOL METHYLASE, MITOCHONDRIAL"/>
    <property type="match status" value="1"/>
</dbReference>
<keyword evidence="3" id="KW-1185">Reference proteome</keyword>
<accession>D0LIF7</accession>
<dbReference type="STRING" id="502025.Hoch_5837"/>
<dbReference type="Proteomes" id="UP000001880">
    <property type="component" value="Chromosome"/>
</dbReference>
<dbReference type="RefSeq" id="WP_012830905.1">
    <property type="nucleotide sequence ID" value="NC_013440.1"/>
</dbReference>
<keyword evidence="2" id="KW-0489">Methyltransferase</keyword>
<dbReference type="eggNOG" id="COG2226">
    <property type="taxonomic scope" value="Bacteria"/>
</dbReference>
<evidence type="ECO:0000313" key="2">
    <source>
        <dbReference type="EMBL" id="ACY18313.1"/>
    </source>
</evidence>
<dbReference type="Gene3D" id="3.40.50.150">
    <property type="entry name" value="Vaccinia Virus protein VP39"/>
    <property type="match status" value="1"/>
</dbReference>
<reference evidence="2 3" key="1">
    <citation type="journal article" date="2010" name="Stand. Genomic Sci.">
        <title>Complete genome sequence of Haliangium ochraceum type strain (SMP-2).</title>
        <authorList>
            <consortium name="US DOE Joint Genome Institute (JGI-PGF)"/>
            <person name="Ivanova N."/>
            <person name="Daum C."/>
            <person name="Lang E."/>
            <person name="Abt B."/>
            <person name="Kopitz M."/>
            <person name="Saunders E."/>
            <person name="Lapidus A."/>
            <person name="Lucas S."/>
            <person name="Glavina Del Rio T."/>
            <person name="Nolan M."/>
            <person name="Tice H."/>
            <person name="Copeland A."/>
            <person name="Cheng J.F."/>
            <person name="Chen F."/>
            <person name="Bruce D."/>
            <person name="Goodwin L."/>
            <person name="Pitluck S."/>
            <person name="Mavromatis K."/>
            <person name="Pati A."/>
            <person name="Mikhailova N."/>
            <person name="Chen A."/>
            <person name="Palaniappan K."/>
            <person name="Land M."/>
            <person name="Hauser L."/>
            <person name="Chang Y.J."/>
            <person name="Jeffries C.D."/>
            <person name="Detter J.C."/>
            <person name="Brettin T."/>
            <person name="Rohde M."/>
            <person name="Goker M."/>
            <person name="Bristow J."/>
            <person name="Markowitz V."/>
            <person name="Eisen J.A."/>
            <person name="Hugenholtz P."/>
            <person name="Kyrpides N.C."/>
            <person name="Klenk H.P."/>
        </authorList>
    </citation>
    <scope>NUCLEOTIDE SEQUENCE [LARGE SCALE GENOMIC DNA]</scope>
    <source>
        <strain evidence="3">DSM 14365 / CIP 107738 / JCM 11303 / AJ 13395 / SMP-2</strain>
    </source>
</reference>
<dbReference type="GO" id="GO:0032259">
    <property type="term" value="P:methylation"/>
    <property type="evidence" value="ECO:0007669"/>
    <property type="project" value="UniProtKB-KW"/>
</dbReference>
<evidence type="ECO:0000259" key="1">
    <source>
        <dbReference type="Pfam" id="PF08241"/>
    </source>
</evidence>
<dbReference type="CDD" id="cd02440">
    <property type="entry name" value="AdoMet_MTases"/>
    <property type="match status" value="1"/>
</dbReference>
<dbReference type="AlphaFoldDB" id="D0LIF7"/>
<dbReference type="InterPro" id="IPR013216">
    <property type="entry name" value="Methyltransf_11"/>
</dbReference>
<organism evidence="2 3">
    <name type="scientific">Haliangium ochraceum (strain DSM 14365 / JCM 11303 / SMP-2)</name>
    <dbReference type="NCBI Taxonomy" id="502025"/>
    <lineage>
        <taxon>Bacteria</taxon>
        <taxon>Pseudomonadati</taxon>
        <taxon>Myxococcota</taxon>
        <taxon>Polyangia</taxon>
        <taxon>Haliangiales</taxon>
        <taxon>Kofleriaceae</taxon>
        <taxon>Haliangium</taxon>
    </lineage>
</organism>
<evidence type="ECO:0000313" key="3">
    <source>
        <dbReference type="Proteomes" id="UP000001880"/>
    </source>
</evidence>
<dbReference type="OrthoDB" id="9772751at2"/>
<protein>
    <submittedName>
        <fullName evidence="2">Methyltransferase type 11</fullName>
    </submittedName>
</protein>
<feature type="domain" description="Methyltransferase type 11" evidence="1">
    <location>
        <begin position="51"/>
        <end position="150"/>
    </location>
</feature>
<proteinExistence type="predicted"/>
<dbReference type="EMBL" id="CP001804">
    <property type="protein sequence ID" value="ACY18313.1"/>
    <property type="molecule type" value="Genomic_DNA"/>
</dbReference>
<sequence length="206" mass="23189">MKRYRTWLRRQLSRPHGPLGPLMGTMLDIVNRQLNARVITVLEPAAGERVLDLGFGGGEALALMRARHPDTWLAGAEVSTSMLRRARWRFRKDVRRSSMELREASASALPWPDESFDGAISVHSIYFWPDMGAGLRELYRVLRPGGRLVLGVEAPRHTQRLDFAADGFHVPSYDDIATALGRAGFRAMHMLEDTERGNASIRAERP</sequence>
<dbReference type="HOGENOM" id="CLU_081534_3_2_7"/>
<gene>
    <name evidence="2" type="ordered locus">Hoch_5837</name>
</gene>